<dbReference type="EMBL" id="DWYS01000067">
    <property type="protein sequence ID" value="HJB07332.1"/>
    <property type="molecule type" value="Genomic_DNA"/>
</dbReference>
<protein>
    <submittedName>
        <fullName evidence="2">Uncharacterized protein</fullName>
    </submittedName>
</protein>
<dbReference type="Proteomes" id="UP000886804">
    <property type="component" value="Unassembled WGS sequence"/>
</dbReference>
<keyword evidence="1" id="KW-0812">Transmembrane</keyword>
<name>A0A9D2L7A3_9FIRM</name>
<organism evidence="2 3">
    <name type="scientific">Candidatus Enterocloster faecavium</name>
    <dbReference type="NCBI Taxonomy" id="2838560"/>
    <lineage>
        <taxon>Bacteria</taxon>
        <taxon>Bacillati</taxon>
        <taxon>Bacillota</taxon>
        <taxon>Clostridia</taxon>
        <taxon>Lachnospirales</taxon>
        <taxon>Lachnospiraceae</taxon>
        <taxon>Enterocloster</taxon>
    </lineage>
</organism>
<evidence type="ECO:0000256" key="1">
    <source>
        <dbReference type="SAM" id="Phobius"/>
    </source>
</evidence>
<evidence type="ECO:0000313" key="2">
    <source>
        <dbReference type="EMBL" id="HJB07332.1"/>
    </source>
</evidence>
<reference evidence="2" key="1">
    <citation type="journal article" date="2021" name="PeerJ">
        <title>Extensive microbial diversity within the chicken gut microbiome revealed by metagenomics and culture.</title>
        <authorList>
            <person name="Gilroy R."/>
            <person name="Ravi A."/>
            <person name="Getino M."/>
            <person name="Pursley I."/>
            <person name="Horton D.L."/>
            <person name="Alikhan N.F."/>
            <person name="Baker D."/>
            <person name="Gharbi K."/>
            <person name="Hall N."/>
            <person name="Watson M."/>
            <person name="Adriaenssens E.M."/>
            <person name="Foster-Nyarko E."/>
            <person name="Jarju S."/>
            <person name="Secka A."/>
            <person name="Antonio M."/>
            <person name="Oren A."/>
            <person name="Chaudhuri R.R."/>
            <person name="La Ragione R."/>
            <person name="Hildebrand F."/>
            <person name="Pallen M.J."/>
        </authorList>
    </citation>
    <scope>NUCLEOTIDE SEQUENCE</scope>
    <source>
        <strain evidence="2">CHK188-4685</strain>
    </source>
</reference>
<gene>
    <name evidence="2" type="ORF">H9716_05635</name>
</gene>
<evidence type="ECO:0000313" key="3">
    <source>
        <dbReference type="Proteomes" id="UP000886804"/>
    </source>
</evidence>
<keyword evidence="1" id="KW-0472">Membrane</keyword>
<proteinExistence type="predicted"/>
<dbReference type="AlphaFoldDB" id="A0A9D2L7A3"/>
<keyword evidence="1" id="KW-1133">Transmembrane helix</keyword>
<sequence length="55" mass="6314">MEEEKWFEEELEKRIARMEDPSGPKVPAMRPADYRWAALAIAVCLLLLIAGAWLV</sequence>
<reference evidence="2" key="2">
    <citation type="submission" date="2021-04" db="EMBL/GenBank/DDBJ databases">
        <authorList>
            <person name="Gilroy R."/>
        </authorList>
    </citation>
    <scope>NUCLEOTIDE SEQUENCE</scope>
    <source>
        <strain evidence="2">CHK188-4685</strain>
    </source>
</reference>
<feature type="transmembrane region" description="Helical" evidence="1">
    <location>
        <begin position="34"/>
        <end position="54"/>
    </location>
</feature>
<accession>A0A9D2L7A3</accession>
<comment type="caution">
    <text evidence="2">The sequence shown here is derived from an EMBL/GenBank/DDBJ whole genome shotgun (WGS) entry which is preliminary data.</text>
</comment>